<comment type="caution">
    <text evidence="1">The sequence shown here is derived from an EMBL/GenBank/DDBJ whole genome shotgun (WGS) entry which is preliminary data.</text>
</comment>
<name>A0ABR4ABI3_9LECA</name>
<evidence type="ECO:0000313" key="2">
    <source>
        <dbReference type="Proteomes" id="UP001590950"/>
    </source>
</evidence>
<protein>
    <submittedName>
        <fullName evidence="1">Uncharacterized protein</fullName>
    </submittedName>
</protein>
<dbReference type="Proteomes" id="UP001590950">
    <property type="component" value="Unassembled WGS sequence"/>
</dbReference>
<sequence length="252" mass="28129">MECISNFSTSEKKLKCKACASLKAKKLLLQLRDQQVIDMIVQTRAFDQQFAEIENLYRAGASVVASKNEIIKSHELFSAETTIEKDTVICRKDEEVLHYLSRDLLDEIEIIENADVDKSPIPSMTIVECDACGNGAHDITNCPLSPFHDAYAIEETDVKVSVNAMFDILSDFEFTDAIVCRDIVVGSPAEPAVDGEISPSTLDAFTLDRQLLDIYECEKEDKEKSSAFLTSSGAECRFISNEGYAFEWNILL</sequence>
<reference evidence="1 2" key="1">
    <citation type="submission" date="2024-09" db="EMBL/GenBank/DDBJ databases">
        <title>Rethinking Asexuality: The Enigmatic Case of Functional Sexual Genes in Lepraria (Stereocaulaceae).</title>
        <authorList>
            <person name="Doellman M."/>
            <person name="Sun Y."/>
            <person name="Barcenas-Pena A."/>
            <person name="Lumbsch H.T."/>
            <person name="Grewe F."/>
        </authorList>
    </citation>
    <scope>NUCLEOTIDE SEQUENCE [LARGE SCALE GENOMIC DNA]</scope>
    <source>
        <strain evidence="1 2">Mercado 3170</strain>
    </source>
</reference>
<accession>A0ABR4ABI3</accession>
<proteinExistence type="predicted"/>
<dbReference type="EMBL" id="JBEFKJ010000013">
    <property type="protein sequence ID" value="KAL2042834.1"/>
    <property type="molecule type" value="Genomic_DNA"/>
</dbReference>
<keyword evidence="2" id="KW-1185">Reference proteome</keyword>
<organism evidence="1 2">
    <name type="scientific">Stereocaulon virgatum</name>
    <dbReference type="NCBI Taxonomy" id="373712"/>
    <lineage>
        <taxon>Eukaryota</taxon>
        <taxon>Fungi</taxon>
        <taxon>Dikarya</taxon>
        <taxon>Ascomycota</taxon>
        <taxon>Pezizomycotina</taxon>
        <taxon>Lecanoromycetes</taxon>
        <taxon>OSLEUM clade</taxon>
        <taxon>Lecanoromycetidae</taxon>
        <taxon>Lecanorales</taxon>
        <taxon>Lecanorineae</taxon>
        <taxon>Stereocaulaceae</taxon>
        <taxon>Stereocaulon</taxon>
    </lineage>
</organism>
<evidence type="ECO:0000313" key="1">
    <source>
        <dbReference type="EMBL" id="KAL2042834.1"/>
    </source>
</evidence>
<gene>
    <name evidence="1" type="ORF">N7G274_004594</name>
</gene>